<name>A0A410PSY4_9FIRM</name>
<dbReference type="AlphaFoldDB" id="A0A410PSY4"/>
<keyword evidence="3" id="KW-1185">Reference proteome</keyword>
<gene>
    <name evidence="2" type="ORF">EQM06_01340</name>
</gene>
<sequence>MISQLNILDTVEICVTDKNMQKHYYKTKIQDIDSEDTFSTMLPTSETGRPVLFFKDQPYELYAKTQGGIVLWVIRYICTERIDNLRSCKFQVLSGPQCTQRREFFRQPVNVASTFHLIKDGANMDQVQHEGKILDLSGGGCSFMCDDSLTLHALLFFQFTFRETVFEFHCEILDRIDYTESRAAWNYKYRVKWIQPDPKEVENLIKLVFAQQREMILSN</sequence>
<dbReference type="Proteomes" id="UP000287601">
    <property type="component" value="Chromosome"/>
</dbReference>
<proteinExistence type="predicted"/>
<dbReference type="InterPro" id="IPR009875">
    <property type="entry name" value="PilZ_domain"/>
</dbReference>
<dbReference type="Gene3D" id="2.40.10.220">
    <property type="entry name" value="predicted glycosyltransferase like domains"/>
    <property type="match status" value="1"/>
</dbReference>
<feature type="domain" description="PilZ" evidence="1">
    <location>
        <begin position="100"/>
        <end position="209"/>
    </location>
</feature>
<dbReference type="Pfam" id="PF07238">
    <property type="entry name" value="PilZ"/>
    <property type="match status" value="1"/>
</dbReference>
<dbReference type="EMBL" id="CP035281">
    <property type="protein sequence ID" value="QAT41978.1"/>
    <property type="molecule type" value="Genomic_DNA"/>
</dbReference>
<dbReference type="SUPFAM" id="SSF141371">
    <property type="entry name" value="PilZ domain-like"/>
    <property type="match status" value="1"/>
</dbReference>
<reference evidence="2 3" key="1">
    <citation type="submission" date="2019-01" db="EMBL/GenBank/DDBJ databases">
        <title>Draft genomes of a novel of Aminipila strains.</title>
        <authorList>
            <person name="Ma S."/>
        </authorList>
    </citation>
    <scope>NUCLEOTIDE SEQUENCE [LARGE SCALE GENOMIC DNA]</scope>
    <source>
        <strain evidence="3">JN-39</strain>
    </source>
</reference>
<evidence type="ECO:0000313" key="3">
    <source>
        <dbReference type="Proteomes" id="UP000287601"/>
    </source>
</evidence>
<accession>A0A410PSY4</accession>
<organism evidence="2 3">
    <name type="scientific">Aminipila luticellarii</name>
    <dbReference type="NCBI Taxonomy" id="2507160"/>
    <lineage>
        <taxon>Bacteria</taxon>
        <taxon>Bacillati</taxon>
        <taxon>Bacillota</taxon>
        <taxon>Clostridia</taxon>
        <taxon>Peptostreptococcales</taxon>
        <taxon>Anaerovoracaceae</taxon>
        <taxon>Aminipila</taxon>
    </lineage>
</organism>
<protein>
    <recommendedName>
        <fullName evidence="1">PilZ domain-containing protein</fullName>
    </recommendedName>
</protein>
<dbReference type="KEGG" id="amij:EQM06_01340"/>
<evidence type="ECO:0000259" key="1">
    <source>
        <dbReference type="Pfam" id="PF07238"/>
    </source>
</evidence>
<evidence type="ECO:0000313" key="2">
    <source>
        <dbReference type="EMBL" id="QAT41978.1"/>
    </source>
</evidence>
<dbReference type="GO" id="GO:0035438">
    <property type="term" value="F:cyclic-di-GMP binding"/>
    <property type="evidence" value="ECO:0007669"/>
    <property type="project" value="InterPro"/>
</dbReference>
<dbReference type="RefSeq" id="WP_128744632.1">
    <property type="nucleotide sequence ID" value="NZ_CP035281.1"/>
</dbReference>
<dbReference type="OrthoDB" id="9783080at2"/>